<evidence type="ECO:0000313" key="2">
    <source>
        <dbReference type="Proteomes" id="UP000824120"/>
    </source>
</evidence>
<keyword evidence="2" id="KW-1185">Reference proteome</keyword>
<dbReference type="Proteomes" id="UP000824120">
    <property type="component" value="Chromosome 11"/>
</dbReference>
<protein>
    <submittedName>
        <fullName evidence="1">Uncharacterized protein</fullName>
    </submittedName>
</protein>
<reference evidence="1 2" key="1">
    <citation type="submission" date="2020-09" db="EMBL/GenBank/DDBJ databases">
        <title>De no assembly of potato wild relative species, Solanum commersonii.</title>
        <authorList>
            <person name="Cho K."/>
        </authorList>
    </citation>
    <scope>NUCLEOTIDE SEQUENCE [LARGE SCALE GENOMIC DNA]</scope>
    <source>
        <strain evidence="1">LZ3.2</strain>
        <tissue evidence="1">Leaf</tissue>
    </source>
</reference>
<gene>
    <name evidence="1" type="ORF">H5410_057518</name>
</gene>
<evidence type="ECO:0000313" key="1">
    <source>
        <dbReference type="EMBL" id="KAG5577384.1"/>
    </source>
</evidence>
<accession>A0A9J5WQU4</accession>
<comment type="caution">
    <text evidence="1">The sequence shown here is derived from an EMBL/GenBank/DDBJ whole genome shotgun (WGS) entry which is preliminary data.</text>
</comment>
<sequence>MKNGRKRELKRSLEELRKENESLLKEGKSIARIITSQILATNVEDLAIMPKIIESRKRLKALM</sequence>
<name>A0A9J5WQU4_SOLCO</name>
<proteinExistence type="predicted"/>
<dbReference type="AlphaFoldDB" id="A0A9J5WQU4"/>
<dbReference type="EMBL" id="JACXVP010000011">
    <property type="protein sequence ID" value="KAG5577384.1"/>
    <property type="molecule type" value="Genomic_DNA"/>
</dbReference>
<organism evidence="1 2">
    <name type="scientific">Solanum commersonii</name>
    <name type="common">Commerson's wild potato</name>
    <name type="synonym">Commerson's nightshade</name>
    <dbReference type="NCBI Taxonomy" id="4109"/>
    <lineage>
        <taxon>Eukaryota</taxon>
        <taxon>Viridiplantae</taxon>
        <taxon>Streptophyta</taxon>
        <taxon>Embryophyta</taxon>
        <taxon>Tracheophyta</taxon>
        <taxon>Spermatophyta</taxon>
        <taxon>Magnoliopsida</taxon>
        <taxon>eudicotyledons</taxon>
        <taxon>Gunneridae</taxon>
        <taxon>Pentapetalae</taxon>
        <taxon>asterids</taxon>
        <taxon>lamiids</taxon>
        <taxon>Solanales</taxon>
        <taxon>Solanaceae</taxon>
        <taxon>Solanoideae</taxon>
        <taxon>Solaneae</taxon>
        <taxon>Solanum</taxon>
    </lineage>
</organism>